<dbReference type="InterPro" id="IPR027417">
    <property type="entry name" value="P-loop_NTPase"/>
</dbReference>
<dbReference type="Pfam" id="PF00685">
    <property type="entry name" value="Sulfotransfer_1"/>
    <property type="match status" value="1"/>
</dbReference>
<protein>
    <submittedName>
        <fullName evidence="4">Sulfotransferase domain-containing protein</fullName>
    </submittedName>
</protein>
<dbReference type="Gene3D" id="3.40.50.300">
    <property type="entry name" value="P-loop containing nucleotide triphosphate hydrolases"/>
    <property type="match status" value="1"/>
</dbReference>
<dbReference type="Proteomes" id="UP000641152">
    <property type="component" value="Unassembled WGS sequence"/>
</dbReference>
<gene>
    <name evidence="4" type="ORF">EBB_16280</name>
</gene>
<evidence type="ECO:0000256" key="2">
    <source>
        <dbReference type="ARBA" id="ARBA00022679"/>
    </source>
</evidence>
<evidence type="ECO:0000313" key="4">
    <source>
        <dbReference type="EMBL" id="MBD9362045.1"/>
    </source>
</evidence>
<feature type="domain" description="Sulfotransferase" evidence="3">
    <location>
        <begin position="44"/>
        <end position="219"/>
    </location>
</feature>
<comment type="caution">
    <text evidence="4">The sequence shown here is derived from an EMBL/GenBank/DDBJ whole genome shotgun (WGS) entry which is preliminary data.</text>
</comment>
<reference evidence="4 5" key="1">
    <citation type="submission" date="2020-09" db="EMBL/GenBank/DDBJ databases">
        <title>Methylomonas albis sp. nov. and Methylomonas fluvii sp. nov.: Two cold-adapted methanotrophs from the River Elbe and an amended description of Methylovulum psychrotolerans strain Eb1.</title>
        <authorList>
            <person name="Bussmann I.K."/>
            <person name="Klings K.-W."/>
            <person name="Warnstedt J."/>
            <person name="Hoppert M."/>
            <person name="Saborowski A."/>
            <person name="Horn F."/>
            <person name="Liebner S."/>
        </authorList>
    </citation>
    <scope>NUCLEOTIDE SEQUENCE [LARGE SCALE GENOMIC DNA]</scope>
    <source>
        <strain evidence="4 5">EbB</strain>
    </source>
</reference>
<dbReference type="PANTHER" id="PTHR11783">
    <property type="entry name" value="SULFOTRANSFERASE SULT"/>
    <property type="match status" value="1"/>
</dbReference>
<evidence type="ECO:0000313" key="5">
    <source>
        <dbReference type="Proteomes" id="UP000641152"/>
    </source>
</evidence>
<keyword evidence="5" id="KW-1185">Reference proteome</keyword>
<comment type="similarity">
    <text evidence="1">Belongs to the sulfotransferase 1 family.</text>
</comment>
<sequence length="252" mass="29007">MKRIVEDLTGLSSMEPEITPGKVNYMDASKLFYPDGGFYAWHLFPTKEVQESLMLHQARPVFIMRNIYDLAVSMYYQFANNIDADVGRGRNVDHYFKSISKNDGFSGIIEGMLKPDFVWKGVGPHFRQMELMLEFAEVYPCFVTSYEDMTKRKPEEVQRLANFLQINLDEKTLEKIVFNSRFDVMKAHAIRQNTSSHFRKGVSGSHVEELTVDHIHKIRNELCSHAPMLPSLLEAANLSHVLEVNSIFKASH</sequence>
<dbReference type="EMBL" id="JACXST010000002">
    <property type="protein sequence ID" value="MBD9362045.1"/>
    <property type="molecule type" value="Genomic_DNA"/>
</dbReference>
<organism evidence="4 5">
    <name type="scientific">Methylomonas fluvii</name>
    <dbReference type="NCBI Taxonomy" id="1854564"/>
    <lineage>
        <taxon>Bacteria</taxon>
        <taxon>Pseudomonadati</taxon>
        <taxon>Pseudomonadota</taxon>
        <taxon>Gammaproteobacteria</taxon>
        <taxon>Methylococcales</taxon>
        <taxon>Methylococcaceae</taxon>
        <taxon>Methylomonas</taxon>
    </lineage>
</organism>
<evidence type="ECO:0000256" key="1">
    <source>
        <dbReference type="ARBA" id="ARBA00005771"/>
    </source>
</evidence>
<name>A0ABR9DG35_9GAMM</name>
<proteinExistence type="inferred from homology"/>
<keyword evidence="2" id="KW-0808">Transferase</keyword>
<accession>A0ABR9DG35</accession>
<evidence type="ECO:0000259" key="3">
    <source>
        <dbReference type="Pfam" id="PF00685"/>
    </source>
</evidence>
<dbReference type="InterPro" id="IPR000863">
    <property type="entry name" value="Sulfotransferase_dom"/>
</dbReference>
<dbReference type="SUPFAM" id="SSF52540">
    <property type="entry name" value="P-loop containing nucleoside triphosphate hydrolases"/>
    <property type="match status" value="1"/>
</dbReference>